<dbReference type="InterPro" id="IPR002059">
    <property type="entry name" value="CSP_DNA-bd"/>
</dbReference>
<dbReference type="PANTHER" id="PTHR17901:SF14">
    <property type="entry name" value="MAGNESIUM-DEPENDENT PHOSPHATASE 1"/>
    <property type="match status" value="1"/>
</dbReference>
<dbReference type="InterPro" id="IPR015947">
    <property type="entry name" value="PUA-like_sf"/>
</dbReference>
<feature type="domain" description="CSD" evidence="2">
    <location>
        <begin position="207"/>
        <end position="284"/>
    </location>
</feature>
<dbReference type="AlphaFoldDB" id="A0A9N8DB56"/>
<evidence type="ECO:0000259" key="2">
    <source>
        <dbReference type="PROSITE" id="PS51857"/>
    </source>
</evidence>
<keyword evidence="4" id="KW-1185">Reference proteome</keyword>
<sequence>MASAANDNNNDKKITKFPKLIVLDLDNTVWTPELYQLRKLQRANNQTPIAHKHVQLFPGARDLISKIRSQTYFPPTTQFAVASRTKSVDWAHDLLDQFELRALLDYVEIFPGHKRQHFEHLRRDSKLEYADMLFFDDSRDGKYGNCEPVSAMGVLSVHCPTGLETSAVWETALQQYQNWNGQPNTIVEWDGSVTTSANSNSAAGGDIHEGTIKTVNYDKRFGFIQYKNNNKAAGGGRGNNNNDMFFHFSNLPAGVTTVEKGDKLRFTIQKDPRNGKFRAANIEMVDNDSNNSNDETISMRAFSMNMPFAALLANGHKTLESRNGTMFKPYPAGTQMLLHVGRRTYPDGNRHLEIMNDQGLDNGEITKRKSLPTTGGFGKGMVVAILEIGKTYETTLQQRSESAMQQQICAYGADSGRIVTEIVKVKYLKKPVPMAAQGGVFKVNIPRDVVPDDWELPPGVVSPDAYKVAAAPQASSPKNTGSSGKKEPKSQQPMYSISG</sequence>
<evidence type="ECO:0000256" key="1">
    <source>
        <dbReference type="SAM" id="MobiDB-lite"/>
    </source>
</evidence>
<dbReference type="GO" id="GO:0003993">
    <property type="term" value="F:acid phosphatase activity"/>
    <property type="evidence" value="ECO:0007669"/>
    <property type="project" value="TreeGrafter"/>
</dbReference>
<accession>A0A9N8DB56</accession>
<comment type="caution">
    <text evidence="3">The sequence shown here is derived from an EMBL/GenBank/DDBJ whole genome shotgun (WGS) entry which is preliminary data.</text>
</comment>
<dbReference type="Gene3D" id="2.40.50.140">
    <property type="entry name" value="Nucleic acid-binding proteins"/>
    <property type="match status" value="1"/>
</dbReference>
<dbReference type="SUPFAM" id="SSF88697">
    <property type="entry name" value="PUA domain-like"/>
    <property type="match status" value="1"/>
</dbReference>
<reference evidence="3" key="1">
    <citation type="submission" date="2020-06" db="EMBL/GenBank/DDBJ databases">
        <authorList>
            <consortium name="Plant Systems Biology data submission"/>
        </authorList>
    </citation>
    <scope>NUCLEOTIDE SEQUENCE</scope>
    <source>
        <strain evidence="3">D6</strain>
    </source>
</reference>
<evidence type="ECO:0000313" key="3">
    <source>
        <dbReference type="EMBL" id="CAB9496504.1"/>
    </source>
</evidence>
<evidence type="ECO:0000313" key="4">
    <source>
        <dbReference type="Proteomes" id="UP001153069"/>
    </source>
</evidence>
<dbReference type="InterPro" id="IPR010036">
    <property type="entry name" value="MDP_1_eu_arc"/>
</dbReference>
<dbReference type="Proteomes" id="UP001153069">
    <property type="component" value="Unassembled WGS sequence"/>
</dbReference>
<dbReference type="Gene3D" id="3.40.50.1000">
    <property type="entry name" value="HAD superfamily/HAD-like"/>
    <property type="match status" value="1"/>
</dbReference>
<dbReference type="SUPFAM" id="SSF50249">
    <property type="entry name" value="Nucleic acid-binding proteins"/>
    <property type="match status" value="1"/>
</dbReference>
<dbReference type="PROSITE" id="PS51857">
    <property type="entry name" value="CSD_2"/>
    <property type="match status" value="1"/>
</dbReference>
<dbReference type="SUPFAM" id="SSF56784">
    <property type="entry name" value="HAD-like"/>
    <property type="match status" value="1"/>
</dbReference>
<dbReference type="Pfam" id="PF12689">
    <property type="entry name" value="Acid_PPase"/>
    <property type="match status" value="1"/>
</dbReference>
<dbReference type="PANTHER" id="PTHR17901">
    <property type="entry name" value="MAGNESIUM-DEPENDENT PHOSPHATASE 1 MDP1"/>
    <property type="match status" value="1"/>
</dbReference>
<name>A0A9N8DB56_9STRA</name>
<dbReference type="SMART" id="SM00357">
    <property type="entry name" value="CSP"/>
    <property type="match status" value="1"/>
</dbReference>
<dbReference type="GO" id="GO:0003676">
    <property type="term" value="F:nucleic acid binding"/>
    <property type="evidence" value="ECO:0007669"/>
    <property type="project" value="InterPro"/>
</dbReference>
<dbReference type="InterPro" id="IPR023214">
    <property type="entry name" value="HAD_sf"/>
</dbReference>
<dbReference type="OrthoDB" id="2865258at2759"/>
<dbReference type="InterPro" id="IPR036412">
    <property type="entry name" value="HAD-like_sf"/>
</dbReference>
<organism evidence="3 4">
    <name type="scientific">Seminavis robusta</name>
    <dbReference type="NCBI Taxonomy" id="568900"/>
    <lineage>
        <taxon>Eukaryota</taxon>
        <taxon>Sar</taxon>
        <taxon>Stramenopiles</taxon>
        <taxon>Ochrophyta</taxon>
        <taxon>Bacillariophyta</taxon>
        <taxon>Bacillariophyceae</taxon>
        <taxon>Bacillariophycidae</taxon>
        <taxon>Naviculales</taxon>
        <taxon>Naviculaceae</taxon>
        <taxon>Seminavis</taxon>
    </lineage>
</organism>
<dbReference type="InterPro" id="IPR011129">
    <property type="entry name" value="CSD"/>
</dbReference>
<dbReference type="InterPro" id="IPR012340">
    <property type="entry name" value="NA-bd_OB-fold"/>
</dbReference>
<feature type="compositionally biased region" description="Polar residues" evidence="1">
    <location>
        <begin position="473"/>
        <end position="483"/>
    </location>
</feature>
<feature type="region of interest" description="Disordered" evidence="1">
    <location>
        <begin position="465"/>
        <end position="499"/>
    </location>
</feature>
<feature type="compositionally biased region" description="Polar residues" evidence="1">
    <location>
        <begin position="490"/>
        <end position="499"/>
    </location>
</feature>
<dbReference type="EMBL" id="CAICTM010000005">
    <property type="protein sequence ID" value="CAB9496504.1"/>
    <property type="molecule type" value="Genomic_DNA"/>
</dbReference>
<proteinExistence type="predicted"/>
<protein>
    <submittedName>
        <fullName evidence="3">Inherit from virNOG: Magnesium-dependent phosphatase</fullName>
    </submittedName>
</protein>
<gene>
    <name evidence="3" type="ORF">SEMRO_5_G004770.1</name>
</gene>